<dbReference type="EMBL" id="SRLO01000116">
    <property type="protein sequence ID" value="TNN74297.1"/>
    <property type="molecule type" value="Genomic_DNA"/>
</dbReference>
<protein>
    <submittedName>
        <fullName evidence="2">Uncharacterized protein</fullName>
    </submittedName>
</protein>
<evidence type="ECO:0000313" key="3">
    <source>
        <dbReference type="Proteomes" id="UP000314294"/>
    </source>
</evidence>
<reference evidence="2 3" key="1">
    <citation type="submission" date="2019-03" db="EMBL/GenBank/DDBJ databases">
        <title>First draft genome of Liparis tanakae, snailfish: a comprehensive survey of snailfish specific genes.</title>
        <authorList>
            <person name="Kim W."/>
            <person name="Song I."/>
            <person name="Jeong J.-H."/>
            <person name="Kim D."/>
            <person name="Kim S."/>
            <person name="Ryu S."/>
            <person name="Song J.Y."/>
            <person name="Lee S.K."/>
        </authorList>
    </citation>
    <scope>NUCLEOTIDE SEQUENCE [LARGE SCALE GENOMIC DNA]</scope>
    <source>
        <tissue evidence="2">Muscle</tissue>
    </source>
</reference>
<sequence length="132" mass="14813">MILSVAPGPADSSGFLGTERSPCHRRERCLSLMKYLFKNDIQHMFGHQRQTNKSSQLNVKSINKGSGESDSTNDALILRPYSETSHTMFFNHQPRTLCNEAWKCPWLKGPSQFPGRSTRWLLATCAAEGDAP</sequence>
<keyword evidence="3" id="KW-1185">Reference proteome</keyword>
<evidence type="ECO:0000256" key="1">
    <source>
        <dbReference type="SAM" id="MobiDB-lite"/>
    </source>
</evidence>
<comment type="caution">
    <text evidence="2">The sequence shown here is derived from an EMBL/GenBank/DDBJ whole genome shotgun (WGS) entry which is preliminary data.</text>
</comment>
<accession>A0A4Z2I8H8</accession>
<name>A0A4Z2I8H8_9TELE</name>
<dbReference type="AlphaFoldDB" id="A0A4Z2I8H8"/>
<gene>
    <name evidence="2" type="ORF">EYF80_015540</name>
</gene>
<evidence type="ECO:0000313" key="2">
    <source>
        <dbReference type="EMBL" id="TNN74297.1"/>
    </source>
</evidence>
<proteinExistence type="predicted"/>
<organism evidence="2 3">
    <name type="scientific">Liparis tanakae</name>
    <name type="common">Tanaka's snailfish</name>
    <dbReference type="NCBI Taxonomy" id="230148"/>
    <lineage>
        <taxon>Eukaryota</taxon>
        <taxon>Metazoa</taxon>
        <taxon>Chordata</taxon>
        <taxon>Craniata</taxon>
        <taxon>Vertebrata</taxon>
        <taxon>Euteleostomi</taxon>
        <taxon>Actinopterygii</taxon>
        <taxon>Neopterygii</taxon>
        <taxon>Teleostei</taxon>
        <taxon>Neoteleostei</taxon>
        <taxon>Acanthomorphata</taxon>
        <taxon>Eupercaria</taxon>
        <taxon>Perciformes</taxon>
        <taxon>Cottioidei</taxon>
        <taxon>Cottales</taxon>
        <taxon>Liparidae</taxon>
        <taxon>Liparis</taxon>
    </lineage>
</organism>
<feature type="region of interest" description="Disordered" evidence="1">
    <location>
        <begin position="1"/>
        <end position="20"/>
    </location>
</feature>
<dbReference type="Proteomes" id="UP000314294">
    <property type="component" value="Unassembled WGS sequence"/>
</dbReference>